<feature type="non-terminal residue" evidence="2">
    <location>
        <position position="1"/>
    </location>
</feature>
<sequence length="98" mass="10588">ALKSFDCGNAVQDIVLKGGRRVFGVQRPAGQVPHRIKSVAVLLDITIFTALSNLVCFFYGPSGRCLSGPRINADSEASTTSPTQKPRLNAYDFGWVSM</sequence>
<keyword evidence="1" id="KW-0472">Membrane</keyword>
<keyword evidence="1" id="KW-1133">Transmembrane helix</keyword>
<dbReference type="RefSeq" id="WP_249332098.1">
    <property type="nucleotide sequence ID" value="NZ_PNCI01000119.1"/>
</dbReference>
<evidence type="ECO:0000313" key="2">
    <source>
        <dbReference type="EMBL" id="TMP22788.1"/>
    </source>
</evidence>
<reference evidence="3" key="2">
    <citation type="submission" date="2019-06" db="EMBL/GenBank/DDBJ databases">
        <title>Co-occurence of chitin degradation, pigmentation and bioactivity in marine Pseudoalteromonas.</title>
        <authorList>
            <person name="Sonnenschein E.C."/>
            <person name="Bech P.K."/>
        </authorList>
    </citation>
    <scope>NUCLEOTIDE SEQUENCE [LARGE SCALE GENOMIC DNA]</scope>
    <source>
        <strain evidence="3">S2676</strain>
    </source>
</reference>
<evidence type="ECO:0000256" key="1">
    <source>
        <dbReference type="SAM" id="Phobius"/>
    </source>
</evidence>
<comment type="caution">
    <text evidence="2">The sequence shown here is derived from an EMBL/GenBank/DDBJ whole genome shotgun (WGS) entry which is preliminary data.</text>
</comment>
<feature type="transmembrane region" description="Helical" evidence="1">
    <location>
        <begin position="39"/>
        <end position="60"/>
    </location>
</feature>
<dbReference type="Proteomes" id="UP000310249">
    <property type="component" value="Unassembled WGS sequence"/>
</dbReference>
<dbReference type="EMBL" id="PNCI01000119">
    <property type="protein sequence ID" value="TMP22788.1"/>
    <property type="molecule type" value="Genomic_DNA"/>
</dbReference>
<proteinExistence type="predicted"/>
<dbReference type="AlphaFoldDB" id="A0A5S3WFY8"/>
<gene>
    <name evidence="2" type="ORF">CWB99_23840</name>
</gene>
<name>A0A5S3WFY8_9GAMM</name>
<organism evidence="2 3">
    <name type="scientific">Pseudoalteromonas rubra</name>
    <dbReference type="NCBI Taxonomy" id="43658"/>
    <lineage>
        <taxon>Bacteria</taxon>
        <taxon>Pseudomonadati</taxon>
        <taxon>Pseudomonadota</taxon>
        <taxon>Gammaproteobacteria</taxon>
        <taxon>Alteromonadales</taxon>
        <taxon>Pseudoalteromonadaceae</taxon>
        <taxon>Pseudoalteromonas</taxon>
    </lineage>
</organism>
<protein>
    <submittedName>
        <fullName evidence="2">Uncharacterized protein</fullName>
    </submittedName>
</protein>
<accession>A0A5S3WFY8</accession>
<evidence type="ECO:0000313" key="3">
    <source>
        <dbReference type="Proteomes" id="UP000310249"/>
    </source>
</evidence>
<keyword evidence="1" id="KW-0812">Transmembrane</keyword>
<reference evidence="2 3" key="1">
    <citation type="submission" date="2018-01" db="EMBL/GenBank/DDBJ databases">
        <authorList>
            <person name="Paulsen S."/>
            <person name="Gram L.K."/>
        </authorList>
    </citation>
    <scope>NUCLEOTIDE SEQUENCE [LARGE SCALE GENOMIC DNA]</scope>
    <source>
        <strain evidence="2 3">S2676</strain>
    </source>
</reference>